<evidence type="ECO:0000313" key="1">
    <source>
        <dbReference type="EMBL" id="GHH96655.1"/>
    </source>
</evidence>
<sequence length="464" mass="55439">MLTKDQRKALCAELGLQFNIKDDEELTYEKIFRAIELGEPFDEICRSLDLEPSLVEDHVKKYVLHLIFEEAATFNEYDMELIRNYCEEPLINTTIGELFEQVQNELFLVESDSFQQYLLSVIDAQKNIKKTYLTKENENYYDPVYPFHKRNHTLFPFYFNHFVNKKRPIKPQSLDKDSSKDFFSDLLVHINQIKGLLTGNGYNINPTREIIEFERETNIFFLLKVQSMLPKEKLIKMSSNRKDNYYKALASMSLIEDIRLKLYFVERFIAEDNEFLFTKTQDGYNRLFWLIFFYLPLLKDFIKDRIKAPQGTLSVKDPFVDDKEQATQLRRVKKKLFLCFILKNNPCYSVLELKREYIFQLDELEYSNNFDDLYMNVNKFKKHREQFCKETIEITAKEINKNGGFPENLDYLFCLLAKSLVTEMALHSDDKIPEFEEPFEKYFNEQKISEKIEQLNVEKLSDYK</sequence>
<organism evidence="1 2">
    <name type="scientific">Neobacillus kokaensis</name>
    <dbReference type="NCBI Taxonomy" id="2759023"/>
    <lineage>
        <taxon>Bacteria</taxon>
        <taxon>Bacillati</taxon>
        <taxon>Bacillota</taxon>
        <taxon>Bacilli</taxon>
        <taxon>Bacillales</taxon>
        <taxon>Bacillaceae</taxon>
        <taxon>Neobacillus</taxon>
    </lineage>
</organism>
<name>A0ABQ3N297_9BACI</name>
<keyword evidence="2" id="KW-1185">Reference proteome</keyword>
<proteinExistence type="predicted"/>
<dbReference type="EMBL" id="BNDS01000001">
    <property type="protein sequence ID" value="GHH96655.1"/>
    <property type="molecule type" value="Genomic_DNA"/>
</dbReference>
<reference evidence="1 2" key="1">
    <citation type="journal article" date="2022" name="Int. J. Syst. Evol. Microbiol.">
        <title>Neobacillus kokaensis sp. nov., isolated from soil.</title>
        <authorList>
            <person name="Yuki K."/>
            <person name="Matsubara H."/>
            <person name="Yamaguchi S."/>
        </authorList>
    </citation>
    <scope>NUCLEOTIDE SEQUENCE [LARGE SCALE GENOMIC DNA]</scope>
    <source>
        <strain evidence="1 2">LOB 377</strain>
    </source>
</reference>
<evidence type="ECO:0000313" key="2">
    <source>
        <dbReference type="Proteomes" id="UP000637074"/>
    </source>
</evidence>
<accession>A0ABQ3N297</accession>
<comment type="caution">
    <text evidence="1">The sequence shown here is derived from an EMBL/GenBank/DDBJ whole genome shotgun (WGS) entry which is preliminary data.</text>
</comment>
<gene>
    <name evidence="1" type="ORF">AM1BK_01980</name>
</gene>
<dbReference type="Proteomes" id="UP000637074">
    <property type="component" value="Unassembled WGS sequence"/>
</dbReference>
<dbReference type="RefSeq" id="WP_191268813.1">
    <property type="nucleotide sequence ID" value="NZ_BNDS01000001.1"/>
</dbReference>
<protein>
    <submittedName>
        <fullName evidence="1">Uncharacterized protein</fullName>
    </submittedName>
</protein>